<dbReference type="InterPro" id="IPR002711">
    <property type="entry name" value="HNH"/>
</dbReference>
<comment type="caution">
    <text evidence="2">The sequence shown here is derived from an EMBL/GenBank/DDBJ whole genome shotgun (WGS) entry which is preliminary data.</text>
</comment>
<dbReference type="InterPro" id="IPR003615">
    <property type="entry name" value="HNH_nuc"/>
</dbReference>
<gene>
    <name evidence="2" type="ORF">MLD63_06675</name>
</gene>
<keyword evidence="3" id="KW-1185">Reference proteome</keyword>
<dbReference type="Proteomes" id="UP001203945">
    <property type="component" value="Unassembled WGS sequence"/>
</dbReference>
<dbReference type="SMART" id="SM00507">
    <property type="entry name" value="HNHc"/>
    <property type="match status" value="1"/>
</dbReference>
<accession>A0ABT1MP87</accession>
<keyword evidence="2" id="KW-0255">Endonuclease</keyword>
<evidence type="ECO:0000313" key="3">
    <source>
        <dbReference type="Proteomes" id="UP001203945"/>
    </source>
</evidence>
<evidence type="ECO:0000259" key="1">
    <source>
        <dbReference type="SMART" id="SM00507"/>
    </source>
</evidence>
<dbReference type="RefSeq" id="WP_255329102.1">
    <property type="nucleotide sequence ID" value="NZ_JAKZEU010000002.1"/>
</dbReference>
<dbReference type="CDD" id="cd00085">
    <property type="entry name" value="HNHc"/>
    <property type="match status" value="1"/>
</dbReference>
<dbReference type="GO" id="GO:0004519">
    <property type="term" value="F:endonuclease activity"/>
    <property type="evidence" value="ECO:0007669"/>
    <property type="project" value="UniProtKB-KW"/>
</dbReference>
<proteinExistence type="predicted"/>
<feature type="domain" description="HNH nuclease" evidence="1">
    <location>
        <begin position="250"/>
        <end position="309"/>
    </location>
</feature>
<protein>
    <submittedName>
        <fullName evidence="2">HNH endonuclease</fullName>
    </submittedName>
</protein>
<evidence type="ECO:0000313" key="2">
    <source>
        <dbReference type="EMBL" id="MCQ0970109.1"/>
    </source>
</evidence>
<dbReference type="EMBL" id="JAKZEU010000002">
    <property type="protein sequence ID" value="MCQ0970109.1"/>
    <property type="molecule type" value="Genomic_DNA"/>
</dbReference>
<dbReference type="Pfam" id="PF01844">
    <property type="entry name" value="HNH"/>
    <property type="match status" value="1"/>
</dbReference>
<organism evidence="2 3">
    <name type="scientific">Paracoccus albicereus</name>
    <dbReference type="NCBI Taxonomy" id="2922394"/>
    <lineage>
        <taxon>Bacteria</taxon>
        <taxon>Pseudomonadati</taxon>
        <taxon>Pseudomonadota</taxon>
        <taxon>Alphaproteobacteria</taxon>
        <taxon>Rhodobacterales</taxon>
        <taxon>Paracoccaceae</taxon>
        <taxon>Paracoccus</taxon>
    </lineage>
</organism>
<reference evidence="2 3" key="1">
    <citation type="submission" date="2022-03" db="EMBL/GenBank/DDBJ databases">
        <authorList>
            <person name="He Y."/>
        </authorList>
    </citation>
    <scope>NUCLEOTIDE SEQUENCE [LARGE SCALE GENOMIC DNA]</scope>
    <source>
        <strain evidence="2 3">TK19116</strain>
    </source>
</reference>
<keyword evidence="2" id="KW-0540">Nuclease</keyword>
<keyword evidence="2" id="KW-0378">Hydrolase</keyword>
<name>A0ABT1MP87_9RHOB</name>
<dbReference type="Gene3D" id="1.10.30.50">
    <property type="match status" value="1"/>
</dbReference>
<sequence length="345" mass="38243">MAAAPHRGGVELDIRACRKISLLANNDAIIHQVPYGIRKIWRIQMYNPRDDTGAELDAKFSVEPLKDGFDLVIGSRGGSTGGRPPRNTDYASALLLHLRRMAQVGMVLDDLQIASSEAMRLPENMRKIQPLGYSLPLQLAAVLDFDALRLAIGRAAGEHETKSKKGGNRTKRLKLRIIWPNASSMSVGAIAKMLADPDASEVPTADPKELSERVGRARKRMRLKGLNRPKGQEKVGRTSAKSDRYIRDPEVIAWVLEEAGGICENCGSPAPFKRIDGEAFLEVHHVRPLGEGGPDVIENAAACCPNCHRRLHHDPSRDSLRRKLITSINRLKDYPKINSFRPFTF</sequence>